<dbReference type="EMBL" id="VDEM01000030">
    <property type="protein sequence ID" value="KAF0823485.1"/>
    <property type="molecule type" value="Genomic_DNA"/>
</dbReference>
<name>A0A800MWC2_CYTFI</name>
<comment type="caution">
    <text evidence="1">The sequence shown here is derived from an EMBL/GenBank/DDBJ whole genome shotgun (WGS) entry which is preliminary data.</text>
</comment>
<evidence type="ECO:0000313" key="1">
    <source>
        <dbReference type="EMBL" id="KAF0823485.1"/>
    </source>
</evidence>
<reference evidence="1 2" key="1">
    <citation type="journal article" date="2020" name="G3 (Bethesda)">
        <title>Whole Genome Sequencing and Comparative Genomics of Two Nematicidal Bacillus Strains Reveals a Wide Range of Possible Virulence Factors.</title>
        <authorList>
            <person name="Susic N."/>
            <person name="Janezic S."/>
            <person name="Rupnik M."/>
            <person name="Geric Stare B."/>
        </authorList>
    </citation>
    <scope>NUCLEOTIDE SEQUENCE [LARGE SCALE GENOMIC DNA]</scope>
    <source>
        <strain evidence="1 2">I-1582</strain>
    </source>
</reference>
<dbReference type="AlphaFoldDB" id="A0A800MWC2"/>
<sequence length="63" mass="7017">MLPGYFRYRRHSNQKAGLGVHTAKRKIACIFDDPLPSSAIYSVIIIQAANFAKAAIKKESSCY</sequence>
<protein>
    <submittedName>
        <fullName evidence="1">Uncharacterized protein</fullName>
    </submittedName>
</protein>
<evidence type="ECO:0000313" key="2">
    <source>
        <dbReference type="Proteomes" id="UP000465778"/>
    </source>
</evidence>
<gene>
    <name evidence="1" type="ORF">KIS1582_2750</name>
</gene>
<accession>A0A800MWC2</accession>
<proteinExistence type="predicted"/>
<organism evidence="1 2">
    <name type="scientific">Cytobacillus firmus</name>
    <name type="common">Bacillus firmus</name>
    <dbReference type="NCBI Taxonomy" id="1399"/>
    <lineage>
        <taxon>Bacteria</taxon>
        <taxon>Bacillati</taxon>
        <taxon>Bacillota</taxon>
        <taxon>Bacilli</taxon>
        <taxon>Bacillales</taxon>
        <taxon>Bacillaceae</taxon>
        <taxon>Cytobacillus</taxon>
    </lineage>
</organism>
<dbReference type="Proteomes" id="UP000465778">
    <property type="component" value="Unassembled WGS sequence"/>
</dbReference>